<evidence type="ECO:0000259" key="2">
    <source>
        <dbReference type="PROSITE" id="PS50157"/>
    </source>
</evidence>
<dbReference type="GeneID" id="28761121"/>
<keyword evidence="4" id="KW-1185">Reference proteome</keyword>
<dbReference type="Gene3D" id="3.30.160.60">
    <property type="entry name" value="Classic Zinc Finger"/>
    <property type="match status" value="2"/>
</dbReference>
<dbReference type="InParanoid" id="A0A177CSY7"/>
<feature type="domain" description="C2H2-type" evidence="2">
    <location>
        <begin position="61"/>
        <end position="88"/>
    </location>
</feature>
<accession>A0A177CSY7</accession>
<keyword evidence="1" id="KW-0479">Metal-binding</keyword>
<name>A0A177CSY7_9PLEO</name>
<keyword evidence="1" id="KW-0862">Zinc</keyword>
<dbReference type="PROSITE" id="PS50157">
    <property type="entry name" value="ZINC_FINGER_C2H2_2"/>
    <property type="match status" value="2"/>
</dbReference>
<dbReference type="InterPro" id="IPR036236">
    <property type="entry name" value="Znf_C2H2_sf"/>
</dbReference>
<evidence type="ECO:0000313" key="4">
    <source>
        <dbReference type="Proteomes" id="UP000077069"/>
    </source>
</evidence>
<dbReference type="RefSeq" id="XP_018040375.1">
    <property type="nucleotide sequence ID" value="XM_018177635.1"/>
</dbReference>
<organism evidence="3 4">
    <name type="scientific">Paraphaeosphaeria sporulosa</name>
    <dbReference type="NCBI Taxonomy" id="1460663"/>
    <lineage>
        <taxon>Eukaryota</taxon>
        <taxon>Fungi</taxon>
        <taxon>Dikarya</taxon>
        <taxon>Ascomycota</taxon>
        <taxon>Pezizomycotina</taxon>
        <taxon>Dothideomycetes</taxon>
        <taxon>Pleosporomycetidae</taxon>
        <taxon>Pleosporales</taxon>
        <taxon>Massarineae</taxon>
        <taxon>Didymosphaeriaceae</taxon>
        <taxon>Paraphaeosphaeria</taxon>
    </lineage>
</organism>
<dbReference type="GO" id="GO:0008270">
    <property type="term" value="F:zinc ion binding"/>
    <property type="evidence" value="ECO:0007669"/>
    <property type="project" value="UniProtKB-KW"/>
</dbReference>
<dbReference type="SMART" id="SM00355">
    <property type="entry name" value="ZnF_C2H2"/>
    <property type="match status" value="2"/>
</dbReference>
<evidence type="ECO:0000256" key="1">
    <source>
        <dbReference type="PROSITE-ProRule" id="PRU00042"/>
    </source>
</evidence>
<dbReference type="Proteomes" id="UP000077069">
    <property type="component" value="Unassembled WGS sequence"/>
</dbReference>
<dbReference type="EMBL" id="KV441549">
    <property type="protein sequence ID" value="OAG10010.1"/>
    <property type="molecule type" value="Genomic_DNA"/>
</dbReference>
<dbReference type="PROSITE" id="PS00028">
    <property type="entry name" value="ZINC_FINGER_C2H2_1"/>
    <property type="match status" value="1"/>
</dbReference>
<dbReference type="OrthoDB" id="427030at2759"/>
<keyword evidence="1" id="KW-0863">Zinc-finger</keyword>
<reference evidence="3 4" key="1">
    <citation type="submission" date="2016-05" db="EMBL/GenBank/DDBJ databases">
        <title>Comparative analysis of secretome profiles of manganese(II)-oxidizing ascomycete fungi.</title>
        <authorList>
            <consortium name="DOE Joint Genome Institute"/>
            <person name="Zeiner C.A."/>
            <person name="Purvine S.O."/>
            <person name="Zink E.M."/>
            <person name="Wu S."/>
            <person name="Pasa-Tolic L."/>
            <person name="Chaput D.L."/>
            <person name="Haridas S."/>
            <person name="Grigoriev I.V."/>
            <person name="Santelli C.M."/>
            <person name="Hansel C.M."/>
        </authorList>
    </citation>
    <scope>NUCLEOTIDE SEQUENCE [LARGE SCALE GENOMIC DNA]</scope>
    <source>
        <strain evidence="3 4">AP3s5-JAC2a</strain>
    </source>
</reference>
<dbReference type="InterPro" id="IPR013087">
    <property type="entry name" value="Znf_C2H2_type"/>
</dbReference>
<gene>
    <name evidence="3" type="ORF">CC84DRAFT_1161021</name>
</gene>
<evidence type="ECO:0000313" key="3">
    <source>
        <dbReference type="EMBL" id="OAG10010.1"/>
    </source>
</evidence>
<proteinExistence type="predicted"/>
<protein>
    <recommendedName>
        <fullName evidence="2">C2H2-type domain-containing protein</fullName>
    </recommendedName>
</protein>
<dbReference type="AlphaFoldDB" id="A0A177CSY7"/>
<dbReference type="Pfam" id="PF00096">
    <property type="entry name" value="zf-C2H2"/>
    <property type="match status" value="2"/>
</dbReference>
<dbReference type="SUPFAM" id="SSF57667">
    <property type="entry name" value="beta-beta-alpha zinc fingers"/>
    <property type="match status" value="1"/>
</dbReference>
<sequence length="88" mass="10184">MTPSPQIEGCRVPDPVVTRRTLPQPAAISPTLSICKICSRSFADRKSLWNHDQSIHKKRRYDCDVRGCTYRATRAANLRRHKRTCHEH</sequence>
<feature type="domain" description="C2H2-type" evidence="2">
    <location>
        <begin position="33"/>
        <end position="61"/>
    </location>
</feature>